<name>A0A9D3WM43_9ROSI</name>
<organism evidence="1 2">
    <name type="scientific">Gossypium stocksii</name>
    <dbReference type="NCBI Taxonomy" id="47602"/>
    <lineage>
        <taxon>Eukaryota</taxon>
        <taxon>Viridiplantae</taxon>
        <taxon>Streptophyta</taxon>
        <taxon>Embryophyta</taxon>
        <taxon>Tracheophyta</taxon>
        <taxon>Spermatophyta</taxon>
        <taxon>Magnoliopsida</taxon>
        <taxon>eudicotyledons</taxon>
        <taxon>Gunneridae</taxon>
        <taxon>Pentapetalae</taxon>
        <taxon>rosids</taxon>
        <taxon>malvids</taxon>
        <taxon>Malvales</taxon>
        <taxon>Malvaceae</taxon>
        <taxon>Malvoideae</taxon>
        <taxon>Gossypium</taxon>
    </lineage>
</organism>
<proteinExistence type="predicted"/>
<dbReference type="Proteomes" id="UP000828251">
    <property type="component" value="Unassembled WGS sequence"/>
</dbReference>
<protein>
    <submittedName>
        <fullName evidence="1">Uncharacterized protein</fullName>
    </submittedName>
</protein>
<evidence type="ECO:0000313" key="1">
    <source>
        <dbReference type="EMBL" id="KAH1131557.1"/>
    </source>
</evidence>
<comment type="caution">
    <text evidence="1">The sequence shown here is derived from an EMBL/GenBank/DDBJ whole genome shotgun (WGS) entry which is preliminary data.</text>
</comment>
<reference evidence="1 2" key="1">
    <citation type="journal article" date="2021" name="Plant Biotechnol. J.">
        <title>Multi-omics assisted identification of the key and species-specific regulatory components of drought-tolerant mechanisms in Gossypium stocksii.</title>
        <authorList>
            <person name="Yu D."/>
            <person name="Ke L."/>
            <person name="Zhang D."/>
            <person name="Wu Y."/>
            <person name="Sun Y."/>
            <person name="Mei J."/>
            <person name="Sun J."/>
            <person name="Sun Y."/>
        </authorList>
    </citation>
    <scope>NUCLEOTIDE SEQUENCE [LARGE SCALE GENOMIC DNA]</scope>
    <source>
        <strain evidence="2">cv. E1</strain>
        <tissue evidence="1">Leaf</tissue>
    </source>
</reference>
<gene>
    <name evidence="1" type="ORF">J1N35_002935</name>
</gene>
<dbReference type="EMBL" id="JAIQCV010000001">
    <property type="protein sequence ID" value="KAH1131557.1"/>
    <property type="molecule type" value="Genomic_DNA"/>
</dbReference>
<accession>A0A9D3WM43</accession>
<evidence type="ECO:0000313" key="2">
    <source>
        <dbReference type="Proteomes" id="UP000828251"/>
    </source>
</evidence>
<keyword evidence="2" id="KW-1185">Reference proteome</keyword>
<dbReference type="AlphaFoldDB" id="A0A9D3WM43"/>
<sequence length="70" mass="8149">MGEISNSYIQHTSFWSSKVIMLAFSACYIYEAPNYQRQFHSYGSWRILSSSHGFKFPLMIIVALHPNLVF</sequence>